<feature type="transmembrane region" description="Helical" evidence="11">
    <location>
        <begin position="383"/>
        <end position="401"/>
    </location>
</feature>
<evidence type="ECO:0000256" key="4">
    <source>
        <dbReference type="ARBA" id="ARBA00022475"/>
    </source>
</evidence>
<sequence>MHKSENQRPDGVDGGTDIANGDAAIGRSQDTLSWGQEFKATFMLALPLVLTQLAQMAYFTTDVIMMGWLGKDALAAGSLATALLHPIQLFGIGALTAVAPMAAQAIGAKDYTSVRRTARQGLWLTIILGALLIFLLFQSEWIFAQVGQEKEIYLQSSSYLYYASWSLFPALGIVALRGMVNAHSEAAIILWITITGIFINALGNYALMFGNFGFPKLELVGAGISTSFVNLVGFTLLISYVAVSKTYSSYNLFTNFWRPDWPRFMELLRVGVPIGLMITTEVGMFSAATALMGWLGQDALAAHAVALQCAAIAFMVPLGLSQATTIRVGLAQGSHNPLGVKRAGWISIVAGTGFMLFTGALFIVMPETLIGFYIDKSNPANTIPFALAVSYLAVAALFQLVDGAQAMSAAALRGLGDTKVPMIVGIIGYWGCGMATSYYLGFVLDWQGVGIWVGLAVGLAFVAVVLTSRFALRERYGLLRY</sequence>
<organism evidence="12 13">
    <name type="scientific">Cohaesibacter gelatinilyticus</name>
    <dbReference type="NCBI Taxonomy" id="372072"/>
    <lineage>
        <taxon>Bacteria</taxon>
        <taxon>Pseudomonadati</taxon>
        <taxon>Pseudomonadota</taxon>
        <taxon>Alphaproteobacteria</taxon>
        <taxon>Hyphomicrobiales</taxon>
        <taxon>Cohaesibacteraceae</taxon>
    </lineage>
</organism>
<feature type="transmembrane region" description="Helical" evidence="11">
    <location>
        <begin position="188"/>
        <end position="207"/>
    </location>
</feature>
<accession>A0A285N995</accession>
<evidence type="ECO:0000313" key="12">
    <source>
        <dbReference type="EMBL" id="SNZ05990.1"/>
    </source>
</evidence>
<keyword evidence="5 11" id="KW-0812">Transmembrane</keyword>
<dbReference type="Proteomes" id="UP000219439">
    <property type="component" value="Unassembled WGS sequence"/>
</dbReference>
<feature type="transmembrane region" description="Helical" evidence="11">
    <location>
        <begin position="79"/>
        <end position="100"/>
    </location>
</feature>
<keyword evidence="7" id="KW-0406">Ion transport</keyword>
<dbReference type="GO" id="GO:0042910">
    <property type="term" value="F:xenobiotic transmembrane transporter activity"/>
    <property type="evidence" value="ECO:0007669"/>
    <property type="project" value="InterPro"/>
</dbReference>
<feature type="compositionally biased region" description="Basic and acidic residues" evidence="10">
    <location>
        <begin position="1"/>
        <end position="11"/>
    </location>
</feature>
<dbReference type="InterPro" id="IPR002528">
    <property type="entry name" value="MATE_fam"/>
</dbReference>
<feature type="transmembrane region" description="Helical" evidence="11">
    <location>
        <begin position="300"/>
        <end position="321"/>
    </location>
</feature>
<evidence type="ECO:0000256" key="11">
    <source>
        <dbReference type="SAM" id="Phobius"/>
    </source>
</evidence>
<evidence type="ECO:0000256" key="7">
    <source>
        <dbReference type="ARBA" id="ARBA00023065"/>
    </source>
</evidence>
<dbReference type="AlphaFoldDB" id="A0A285N995"/>
<feature type="transmembrane region" description="Helical" evidence="11">
    <location>
        <begin position="219"/>
        <end position="243"/>
    </location>
</feature>
<evidence type="ECO:0000256" key="9">
    <source>
        <dbReference type="ARBA" id="ARBA00031636"/>
    </source>
</evidence>
<feature type="transmembrane region" description="Helical" evidence="11">
    <location>
        <begin position="422"/>
        <end position="443"/>
    </location>
</feature>
<keyword evidence="3" id="KW-0050">Antiport</keyword>
<feature type="transmembrane region" description="Helical" evidence="11">
    <location>
        <begin position="449"/>
        <end position="472"/>
    </location>
</feature>
<evidence type="ECO:0000256" key="3">
    <source>
        <dbReference type="ARBA" id="ARBA00022449"/>
    </source>
</evidence>
<dbReference type="InterPro" id="IPR050222">
    <property type="entry name" value="MATE_MdtK"/>
</dbReference>
<dbReference type="GO" id="GO:0015297">
    <property type="term" value="F:antiporter activity"/>
    <property type="evidence" value="ECO:0007669"/>
    <property type="project" value="UniProtKB-KW"/>
</dbReference>
<proteinExistence type="predicted"/>
<reference evidence="12 13" key="1">
    <citation type="submission" date="2017-09" db="EMBL/GenBank/DDBJ databases">
        <authorList>
            <person name="Ehlers B."/>
            <person name="Leendertz F.H."/>
        </authorList>
    </citation>
    <scope>NUCLEOTIDE SEQUENCE [LARGE SCALE GENOMIC DNA]</scope>
    <source>
        <strain evidence="12 13">DSM 18289</strain>
    </source>
</reference>
<feature type="transmembrane region" description="Helical" evidence="11">
    <location>
        <begin position="342"/>
        <end position="363"/>
    </location>
</feature>
<keyword evidence="4" id="KW-1003">Cell membrane</keyword>
<protein>
    <recommendedName>
        <fullName evidence="9">Multidrug-efflux transporter</fullName>
    </recommendedName>
</protein>
<name>A0A285N995_9HYPH</name>
<dbReference type="PANTHER" id="PTHR43298:SF2">
    <property type="entry name" value="FMN_FAD EXPORTER YEEO-RELATED"/>
    <property type="match status" value="1"/>
</dbReference>
<dbReference type="GO" id="GO:0005886">
    <property type="term" value="C:plasma membrane"/>
    <property type="evidence" value="ECO:0007669"/>
    <property type="project" value="UniProtKB-SubCell"/>
</dbReference>
<dbReference type="RefSeq" id="WP_097151602.1">
    <property type="nucleotide sequence ID" value="NZ_OBEL01000001.1"/>
</dbReference>
<gene>
    <name evidence="12" type="ORF">SAMN06265368_0258</name>
</gene>
<evidence type="ECO:0000256" key="1">
    <source>
        <dbReference type="ARBA" id="ARBA00004429"/>
    </source>
</evidence>
<feature type="transmembrane region" description="Helical" evidence="11">
    <location>
        <begin position="267"/>
        <end position="294"/>
    </location>
</feature>
<feature type="transmembrane region" description="Helical" evidence="11">
    <location>
        <begin position="121"/>
        <end position="139"/>
    </location>
</feature>
<keyword evidence="2" id="KW-0813">Transport</keyword>
<dbReference type="EMBL" id="OBEL01000001">
    <property type="protein sequence ID" value="SNZ05990.1"/>
    <property type="molecule type" value="Genomic_DNA"/>
</dbReference>
<dbReference type="GO" id="GO:0006811">
    <property type="term" value="P:monoatomic ion transport"/>
    <property type="evidence" value="ECO:0007669"/>
    <property type="project" value="UniProtKB-KW"/>
</dbReference>
<dbReference type="OrthoDB" id="9780160at2"/>
<keyword evidence="8 11" id="KW-0472">Membrane</keyword>
<comment type="subcellular location">
    <subcellularLocation>
        <location evidence="1">Cell inner membrane</location>
        <topology evidence="1">Multi-pass membrane protein</topology>
    </subcellularLocation>
</comment>
<evidence type="ECO:0000256" key="10">
    <source>
        <dbReference type="SAM" id="MobiDB-lite"/>
    </source>
</evidence>
<feature type="transmembrane region" description="Helical" evidence="11">
    <location>
        <begin position="159"/>
        <end position="176"/>
    </location>
</feature>
<evidence type="ECO:0000313" key="13">
    <source>
        <dbReference type="Proteomes" id="UP000219439"/>
    </source>
</evidence>
<feature type="region of interest" description="Disordered" evidence="10">
    <location>
        <begin position="1"/>
        <end position="20"/>
    </location>
</feature>
<feature type="transmembrane region" description="Helical" evidence="11">
    <location>
        <begin position="40"/>
        <end position="59"/>
    </location>
</feature>
<evidence type="ECO:0000256" key="5">
    <source>
        <dbReference type="ARBA" id="ARBA00022692"/>
    </source>
</evidence>
<dbReference type="CDD" id="cd13131">
    <property type="entry name" value="MATE_NorM_like"/>
    <property type="match status" value="1"/>
</dbReference>
<evidence type="ECO:0000256" key="8">
    <source>
        <dbReference type="ARBA" id="ARBA00023136"/>
    </source>
</evidence>
<evidence type="ECO:0000256" key="2">
    <source>
        <dbReference type="ARBA" id="ARBA00022448"/>
    </source>
</evidence>
<dbReference type="PIRSF" id="PIRSF006603">
    <property type="entry name" value="DinF"/>
    <property type="match status" value="1"/>
</dbReference>
<dbReference type="PANTHER" id="PTHR43298">
    <property type="entry name" value="MULTIDRUG RESISTANCE PROTEIN NORM-RELATED"/>
    <property type="match status" value="1"/>
</dbReference>
<keyword evidence="13" id="KW-1185">Reference proteome</keyword>
<dbReference type="InterPro" id="IPR048279">
    <property type="entry name" value="MdtK-like"/>
</dbReference>
<keyword evidence="6 11" id="KW-1133">Transmembrane helix</keyword>
<dbReference type="NCBIfam" id="TIGR00797">
    <property type="entry name" value="matE"/>
    <property type="match status" value="1"/>
</dbReference>
<dbReference type="Pfam" id="PF01554">
    <property type="entry name" value="MatE"/>
    <property type="match status" value="2"/>
</dbReference>
<evidence type="ECO:0000256" key="6">
    <source>
        <dbReference type="ARBA" id="ARBA00022989"/>
    </source>
</evidence>